<dbReference type="GO" id="GO:0005886">
    <property type="term" value="C:plasma membrane"/>
    <property type="evidence" value="ECO:0007669"/>
    <property type="project" value="UniProtKB-SubCell"/>
</dbReference>
<dbReference type="GO" id="GO:1902201">
    <property type="term" value="P:negative regulation of bacterial-type flagellum-dependent cell motility"/>
    <property type="evidence" value="ECO:0007669"/>
    <property type="project" value="TreeGrafter"/>
</dbReference>
<evidence type="ECO:0000256" key="4">
    <source>
        <dbReference type="ARBA" id="ARBA00022475"/>
    </source>
</evidence>
<comment type="caution">
    <text evidence="10">The sequence shown here is derived from an EMBL/GenBank/DDBJ whole genome shotgun (WGS) entry which is preliminary data.</text>
</comment>
<dbReference type="NCBIfam" id="TIGR00254">
    <property type="entry name" value="GGDEF"/>
    <property type="match status" value="1"/>
</dbReference>
<dbReference type="InterPro" id="IPR050469">
    <property type="entry name" value="Diguanylate_Cyclase"/>
</dbReference>
<keyword evidence="4" id="KW-1003">Cell membrane</keyword>
<feature type="transmembrane region" description="Helical" evidence="8">
    <location>
        <begin position="218"/>
        <end position="237"/>
    </location>
</feature>
<dbReference type="InterPro" id="IPR000160">
    <property type="entry name" value="GGDEF_dom"/>
</dbReference>
<comment type="cofactor">
    <cofactor evidence="1">
        <name>Mg(2+)</name>
        <dbReference type="ChEBI" id="CHEBI:18420"/>
    </cofactor>
</comment>
<dbReference type="AlphaFoldDB" id="R1H451"/>
<feature type="domain" description="GGDEF" evidence="9">
    <location>
        <begin position="318"/>
        <end position="450"/>
    </location>
</feature>
<dbReference type="Proteomes" id="UP000013526">
    <property type="component" value="Unassembled WGS sequence"/>
</dbReference>
<dbReference type="EC" id="2.7.7.65" evidence="3"/>
<dbReference type="CDD" id="cd01949">
    <property type="entry name" value="GGDEF"/>
    <property type="match status" value="1"/>
</dbReference>
<feature type="transmembrane region" description="Helical" evidence="8">
    <location>
        <begin position="35"/>
        <end position="60"/>
    </location>
</feature>
<dbReference type="PROSITE" id="PS50887">
    <property type="entry name" value="GGDEF"/>
    <property type="match status" value="1"/>
</dbReference>
<dbReference type="InterPro" id="IPR043128">
    <property type="entry name" value="Rev_trsase/Diguanyl_cyclase"/>
</dbReference>
<dbReference type="FunFam" id="3.30.70.270:FF:000001">
    <property type="entry name" value="Diguanylate cyclase domain protein"/>
    <property type="match status" value="1"/>
</dbReference>
<dbReference type="Pfam" id="PF00990">
    <property type="entry name" value="GGDEF"/>
    <property type="match status" value="1"/>
</dbReference>
<protein>
    <recommendedName>
        <fullName evidence="3">diguanylate cyclase</fullName>
        <ecNumber evidence="3">2.7.7.65</ecNumber>
    </recommendedName>
</protein>
<accession>R1H451</accession>
<proteinExistence type="predicted"/>
<feature type="transmembrane region" description="Helical" evidence="8">
    <location>
        <begin position="185"/>
        <end position="206"/>
    </location>
</feature>
<dbReference type="SUPFAM" id="SSF55073">
    <property type="entry name" value="Nucleotide cyclase"/>
    <property type="match status" value="1"/>
</dbReference>
<keyword evidence="11" id="KW-1185">Reference proteome</keyword>
<dbReference type="PATRIC" id="fig|1268236.3.peg.1863"/>
<evidence type="ECO:0000256" key="5">
    <source>
        <dbReference type="ARBA" id="ARBA00022692"/>
    </source>
</evidence>
<evidence type="ECO:0000313" key="10">
    <source>
        <dbReference type="EMBL" id="EOD55346.1"/>
    </source>
</evidence>
<keyword evidence="5 8" id="KW-0812">Transmembrane</keyword>
<evidence type="ECO:0000256" key="8">
    <source>
        <dbReference type="SAM" id="Phobius"/>
    </source>
</evidence>
<keyword evidence="7 8" id="KW-0472">Membrane</keyword>
<evidence type="ECO:0000256" key="6">
    <source>
        <dbReference type="ARBA" id="ARBA00022989"/>
    </source>
</evidence>
<gene>
    <name evidence="10" type="ORF">G113_09442</name>
</gene>
<dbReference type="Pfam" id="PF05231">
    <property type="entry name" value="MASE1"/>
    <property type="match status" value="1"/>
</dbReference>
<reference evidence="10 11" key="1">
    <citation type="journal article" date="2013" name="Genome Announc.">
        <title>Draft Genome Sequence of Aeromonas molluscorum Strain 848TT, Isolated from Bivalve Molluscs.</title>
        <authorList>
            <person name="Spataro N."/>
            <person name="Farfan M."/>
            <person name="Albarral V."/>
            <person name="Sanglas A."/>
            <person name="Loren J.G."/>
            <person name="Fuste M.C."/>
            <person name="Bosch E."/>
        </authorList>
    </citation>
    <scope>NUCLEOTIDE SEQUENCE [LARGE SCALE GENOMIC DNA]</scope>
    <source>
        <strain evidence="10 11">848</strain>
    </source>
</reference>
<dbReference type="GO" id="GO:0052621">
    <property type="term" value="F:diguanylate cyclase activity"/>
    <property type="evidence" value="ECO:0007669"/>
    <property type="project" value="UniProtKB-EC"/>
</dbReference>
<evidence type="ECO:0000256" key="2">
    <source>
        <dbReference type="ARBA" id="ARBA00004651"/>
    </source>
</evidence>
<name>R1H451_9GAMM</name>
<dbReference type="PANTHER" id="PTHR45138:SF24">
    <property type="entry name" value="DIGUANYLATE CYCLASE DGCC-RELATED"/>
    <property type="match status" value="1"/>
</dbReference>
<dbReference type="EMBL" id="AQGQ01000050">
    <property type="protein sequence ID" value="EOD55346.1"/>
    <property type="molecule type" value="Genomic_DNA"/>
</dbReference>
<dbReference type="Gene3D" id="3.30.70.270">
    <property type="match status" value="1"/>
</dbReference>
<dbReference type="SMART" id="SM00267">
    <property type="entry name" value="GGDEF"/>
    <property type="match status" value="1"/>
</dbReference>
<feature type="transmembrane region" description="Helical" evidence="8">
    <location>
        <begin position="145"/>
        <end position="165"/>
    </location>
</feature>
<evidence type="ECO:0000259" key="9">
    <source>
        <dbReference type="PROSITE" id="PS50887"/>
    </source>
</evidence>
<organism evidence="10 11">
    <name type="scientific">Aeromonas molluscorum 848</name>
    <dbReference type="NCBI Taxonomy" id="1268236"/>
    <lineage>
        <taxon>Bacteria</taxon>
        <taxon>Pseudomonadati</taxon>
        <taxon>Pseudomonadota</taxon>
        <taxon>Gammaproteobacteria</taxon>
        <taxon>Aeromonadales</taxon>
        <taxon>Aeromonadaceae</taxon>
        <taxon>Aeromonas</taxon>
    </lineage>
</organism>
<dbReference type="GO" id="GO:0043709">
    <property type="term" value="P:cell adhesion involved in single-species biofilm formation"/>
    <property type="evidence" value="ECO:0007669"/>
    <property type="project" value="TreeGrafter"/>
</dbReference>
<evidence type="ECO:0000256" key="1">
    <source>
        <dbReference type="ARBA" id="ARBA00001946"/>
    </source>
</evidence>
<dbReference type="PANTHER" id="PTHR45138">
    <property type="entry name" value="REGULATORY COMPONENTS OF SENSORY TRANSDUCTION SYSTEM"/>
    <property type="match status" value="1"/>
</dbReference>
<evidence type="ECO:0000313" key="11">
    <source>
        <dbReference type="Proteomes" id="UP000013526"/>
    </source>
</evidence>
<dbReference type="InterPro" id="IPR029787">
    <property type="entry name" value="Nucleotide_cyclase"/>
</dbReference>
<feature type="transmembrane region" description="Helical" evidence="8">
    <location>
        <begin position="67"/>
        <end position="91"/>
    </location>
</feature>
<keyword evidence="6 8" id="KW-1133">Transmembrane helix</keyword>
<dbReference type="InterPro" id="IPR007895">
    <property type="entry name" value="MASE1"/>
</dbReference>
<comment type="subcellular location">
    <subcellularLocation>
        <location evidence="2">Cell membrane</location>
        <topology evidence="2">Multi-pass membrane protein</topology>
    </subcellularLocation>
</comment>
<feature type="transmembrane region" description="Helical" evidence="8">
    <location>
        <begin position="111"/>
        <end position="133"/>
    </location>
</feature>
<sequence>MALACLCYCLSGWLGQTLFSLQPANITLIWLPSGIALIMLLNWGGKALAWIFLGSVLLNLDGMMMEGALLASLLHTAIAALIDTLAPAFALHLLQRFLPLGTCNASDLIKFVLLAGVVPILLSSVLLAWNLVLGHYIPASALPGMVKMFFLADILGIVLMYQIYIGWLEPYSLRVVQLRHIILPLAGLSLFAMLGLGLQCGWLLYLMPPLLIVLAFEVSRFYLGILSSLAMLFIILATAHGLGPFIHLTQEETNTEMMAFVLSSALTIFGVSLQRAQLHRTEQDKQTAEKEASYDPLSGLLNRRAFMPKLAQLDHQGSRYCVAMLDIDNFKSINDKHSHRVGDRVIQILAQIIHNRCRSQDITARIGGEEFALVLIDISPSEIHPLLEEIRSTLANMSIVAEQQTLYCTLSIGWADSASGHDGETLLHHADLALYQAKAAGKNRIVKFAD</sequence>
<evidence type="ECO:0000256" key="7">
    <source>
        <dbReference type="ARBA" id="ARBA00023136"/>
    </source>
</evidence>
<evidence type="ECO:0000256" key="3">
    <source>
        <dbReference type="ARBA" id="ARBA00012528"/>
    </source>
</evidence>
<feature type="transmembrane region" description="Helical" evidence="8">
    <location>
        <begin position="257"/>
        <end position="276"/>
    </location>
</feature>